<evidence type="ECO:0000256" key="1">
    <source>
        <dbReference type="ARBA" id="ARBA00023172"/>
    </source>
</evidence>
<dbReference type="InterPro" id="IPR011010">
    <property type="entry name" value="DNA_brk_join_enz"/>
</dbReference>
<dbReference type="InterPro" id="IPR013762">
    <property type="entry name" value="Integrase-like_cat_sf"/>
</dbReference>
<dbReference type="SUPFAM" id="SSF56349">
    <property type="entry name" value="DNA breaking-rejoining enzymes"/>
    <property type="match status" value="1"/>
</dbReference>
<protein>
    <recommendedName>
        <fullName evidence="2">Tyr recombinase domain-containing protein</fullName>
    </recommendedName>
</protein>
<dbReference type="Proteomes" id="UP001501057">
    <property type="component" value="Unassembled WGS sequence"/>
</dbReference>
<reference evidence="3 4" key="1">
    <citation type="journal article" date="2019" name="Int. J. Syst. Evol. Microbiol.">
        <title>The Global Catalogue of Microorganisms (GCM) 10K type strain sequencing project: providing services to taxonomists for standard genome sequencing and annotation.</title>
        <authorList>
            <consortium name="The Broad Institute Genomics Platform"/>
            <consortium name="The Broad Institute Genome Sequencing Center for Infectious Disease"/>
            <person name="Wu L."/>
            <person name="Ma J."/>
        </authorList>
    </citation>
    <scope>NUCLEOTIDE SEQUENCE [LARGE SCALE GENOMIC DNA]</scope>
    <source>
        <strain evidence="3 4">JCM 13518</strain>
    </source>
</reference>
<proteinExistence type="predicted"/>
<sequence length="113" mass="12948">MGQVLDFARRTGTARDDYLWGSGSRPRDLASFYRRRFAAAARVAGLAPVRIHDLRHTYACLMSHLGHRAVEVSAWMGHANVAFTLQTYTHLFEDREHEEQRCARLDAAFLSER</sequence>
<keyword evidence="1" id="KW-0233">DNA recombination</keyword>
<dbReference type="Pfam" id="PF00589">
    <property type="entry name" value="Phage_integrase"/>
    <property type="match status" value="1"/>
</dbReference>
<comment type="caution">
    <text evidence="3">The sequence shown here is derived from an EMBL/GenBank/DDBJ whole genome shotgun (WGS) entry which is preliminary data.</text>
</comment>
<accession>A0ABN2JUN6</accession>
<gene>
    <name evidence="3" type="ORF">GCM10009710_19810</name>
</gene>
<dbReference type="PROSITE" id="PS51898">
    <property type="entry name" value="TYR_RECOMBINASE"/>
    <property type="match status" value="1"/>
</dbReference>
<dbReference type="Gene3D" id="1.10.443.10">
    <property type="entry name" value="Intergrase catalytic core"/>
    <property type="match status" value="1"/>
</dbReference>
<evidence type="ECO:0000313" key="4">
    <source>
        <dbReference type="Proteomes" id="UP001501057"/>
    </source>
</evidence>
<feature type="domain" description="Tyr recombinase" evidence="2">
    <location>
        <begin position="1"/>
        <end position="101"/>
    </location>
</feature>
<keyword evidence="4" id="KW-1185">Reference proteome</keyword>
<dbReference type="InterPro" id="IPR002104">
    <property type="entry name" value="Integrase_catalytic"/>
</dbReference>
<name>A0ABN2JUN6_9ACTN</name>
<evidence type="ECO:0000313" key="3">
    <source>
        <dbReference type="EMBL" id="GAA1739543.1"/>
    </source>
</evidence>
<organism evidence="3 4">
    <name type="scientific">Aeromicrobium alkaliterrae</name>
    <dbReference type="NCBI Taxonomy" id="302168"/>
    <lineage>
        <taxon>Bacteria</taxon>
        <taxon>Bacillati</taxon>
        <taxon>Actinomycetota</taxon>
        <taxon>Actinomycetes</taxon>
        <taxon>Propionibacteriales</taxon>
        <taxon>Nocardioidaceae</taxon>
        <taxon>Aeromicrobium</taxon>
    </lineage>
</organism>
<dbReference type="EMBL" id="BAAAME010000004">
    <property type="protein sequence ID" value="GAA1739543.1"/>
    <property type="molecule type" value="Genomic_DNA"/>
</dbReference>
<evidence type="ECO:0000259" key="2">
    <source>
        <dbReference type="PROSITE" id="PS51898"/>
    </source>
</evidence>